<dbReference type="EMBL" id="JAIXMP010000004">
    <property type="protein sequence ID" value="KAI9274387.1"/>
    <property type="molecule type" value="Genomic_DNA"/>
</dbReference>
<organism evidence="1 2">
    <name type="scientific">Phascolomyces articulosus</name>
    <dbReference type="NCBI Taxonomy" id="60185"/>
    <lineage>
        <taxon>Eukaryota</taxon>
        <taxon>Fungi</taxon>
        <taxon>Fungi incertae sedis</taxon>
        <taxon>Mucoromycota</taxon>
        <taxon>Mucoromycotina</taxon>
        <taxon>Mucoromycetes</taxon>
        <taxon>Mucorales</taxon>
        <taxon>Lichtheimiaceae</taxon>
        <taxon>Phascolomyces</taxon>
    </lineage>
</organism>
<evidence type="ECO:0000313" key="2">
    <source>
        <dbReference type="Proteomes" id="UP001209540"/>
    </source>
</evidence>
<accession>A0AAD5PIF5</accession>
<dbReference type="Proteomes" id="UP001209540">
    <property type="component" value="Unassembled WGS sequence"/>
</dbReference>
<keyword evidence="2" id="KW-1185">Reference proteome</keyword>
<comment type="caution">
    <text evidence="1">The sequence shown here is derived from an EMBL/GenBank/DDBJ whole genome shotgun (WGS) entry which is preliminary data.</text>
</comment>
<protein>
    <submittedName>
        <fullName evidence="1">Uncharacterized protein</fullName>
    </submittedName>
</protein>
<reference evidence="1" key="1">
    <citation type="journal article" date="2022" name="IScience">
        <title>Evolution of zygomycete secretomes and the origins of terrestrial fungal ecologies.</title>
        <authorList>
            <person name="Chang Y."/>
            <person name="Wang Y."/>
            <person name="Mondo S."/>
            <person name="Ahrendt S."/>
            <person name="Andreopoulos W."/>
            <person name="Barry K."/>
            <person name="Beard J."/>
            <person name="Benny G.L."/>
            <person name="Blankenship S."/>
            <person name="Bonito G."/>
            <person name="Cuomo C."/>
            <person name="Desiro A."/>
            <person name="Gervers K.A."/>
            <person name="Hundley H."/>
            <person name="Kuo A."/>
            <person name="LaButti K."/>
            <person name="Lang B.F."/>
            <person name="Lipzen A."/>
            <person name="O'Donnell K."/>
            <person name="Pangilinan J."/>
            <person name="Reynolds N."/>
            <person name="Sandor L."/>
            <person name="Smith M.E."/>
            <person name="Tsang A."/>
            <person name="Grigoriev I.V."/>
            <person name="Stajich J.E."/>
            <person name="Spatafora J.W."/>
        </authorList>
    </citation>
    <scope>NUCLEOTIDE SEQUENCE</scope>
    <source>
        <strain evidence="1">RSA 2281</strain>
    </source>
</reference>
<evidence type="ECO:0000313" key="1">
    <source>
        <dbReference type="EMBL" id="KAI9274387.1"/>
    </source>
</evidence>
<reference evidence="1" key="2">
    <citation type="submission" date="2023-02" db="EMBL/GenBank/DDBJ databases">
        <authorList>
            <consortium name="DOE Joint Genome Institute"/>
            <person name="Mondo S.J."/>
            <person name="Chang Y."/>
            <person name="Wang Y."/>
            <person name="Ahrendt S."/>
            <person name="Andreopoulos W."/>
            <person name="Barry K."/>
            <person name="Beard J."/>
            <person name="Benny G.L."/>
            <person name="Blankenship S."/>
            <person name="Bonito G."/>
            <person name="Cuomo C."/>
            <person name="Desiro A."/>
            <person name="Gervers K.A."/>
            <person name="Hundley H."/>
            <person name="Kuo A."/>
            <person name="LaButti K."/>
            <person name="Lang B.F."/>
            <person name="Lipzen A."/>
            <person name="O'Donnell K."/>
            <person name="Pangilinan J."/>
            <person name="Reynolds N."/>
            <person name="Sandor L."/>
            <person name="Smith M.W."/>
            <person name="Tsang A."/>
            <person name="Grigoriev I.V."/>
            <person name="Stajich J.E."/>
            <person name="Spatafora J.W."/>
        </authorList>
    </citation>
    <scope>NUCLEOTIDE SEQUENCE</scope>
    <source>
        <strain evidence="1">RSA 2281</strain>
    </source>
</reference>
<proteinExistence type="predicted"/>
<sequence>MDDFKEQQHNIGLQKVYIDIYRNVSSLFARHENFQLSALTRLYWWDGLEVYYTYHVGSSIIKQSPQLNFVSLKNFNKPLDIVFFDVLVDRGGRQLQHLKLSGPIDSNTTPLELCPGVTANGPVAFVKKLVETCIYFQELFLTDIRSVNAPSLQHICFPSKKQIYELIDFHFSNASDTSDSFRRLDNNPVSALKWYLEI</sequence>
<dbReference type="AlphaFoldDB" id="A0AAD5PIF5"/>
<name>A0AAD5PIF5_9FUNG</name>
<gene>
    <name evidence="1" type="ORF">BDA99DRAFT_555825</name>
</gene>